<dbReference type="SUPFAM" id="SSF53098">
    <property type="entry name" value="Ribonuclease H-like"/>
    <property type="match status" value="1"/>
</dbReference>
<dbReference type="EMBL" id="CAJNOV010015508">
    <property type="protein sequence ID" value="CAF1575173.1"/>
    <property type="molecule type" value="Genomic_DNA"/>
</dbReference>
<evidence type="ECO:0000256" key="2">
    <source>
        <dbReference type="ARBA" id="ARBA00022695"/>
    </source>
</evidence>
<dbReference type="InterPro" id="IPR043502">
    <property type="entry name" value="DNA/RNA_pol_sf"/>
</dbReference>
<dbReference type="CDD" id="cd01647">
    <property type="entry name" value="RT_LTR"/>
    <property type="match status" value="1"/>
</dbReference>
<dbReference type="InterPro" id="IPR050951">
    <property type="entry name" value="Retrovirus_Pol_polyprotein"/>
</dbReference>
<evidence type="ECO:0000259" key="7">
    <source>
        <dbReference type="PROSITE" id="PS50878"/>
    </source>
</evidence>
<dbReference type="GO" id="GO:0003676">
    <property type="term" value="F:nucleic acid binding"/>
    <property type="evidence" value="ECO:0007669"/>
    <property type="project" value="InterPro"/>
</dbReference>
<dbReference type="InterPro" id="IPR036397">
    <property type="entry name" value="RNaseH_sf"/>
</dbReference>
<dbReference type="Pfam" id="PF00078">
    <property type="entry name" value="RVT_1"/>
    <property type="match status" value="1"/>
</dbReference>
<gene>
    <name evidence="8" type="ORF">CJN711_LOCUS32352</name>
</gene>
<feature type="domain" description="Reverse transcriptase" evidence="7">
    <location>
        <begin position="6"/>
        <end position="185"/>
    </location>
</feature>
<dbReference type="CDD" id="cd09274">
    <property type="entry name" value="RNase_HI_RT_Ty3"/>
    <property type="match status" value="1"/>
</dbReference>
<dbReference type="GO" id="GO:0004519">
    <property type="term" value="F:endonuclease activity"/>
    <property type="evidence" value="ECO:0007669"/>
    <property type="project" value="UniProtKB-KW"/>
</dbReference>
<evidence type="ECO:0000313" key="8">
    <source>
        <dbReference type="EMBL" id="CAF1575173.1"/>
    </source>
</evidence>
<reference evidence="8" key="1">
    <citation type="submission" date="2021-02" db="EMBL/GenBank/DDBJ databases">
        <authorList>
            <person name="Nowell W R."/>
        </authorList>
    </citation>
    <scope>NUCLEOTIDE SEQUENCE</scope>
</reference>
<keyword evidence="1" id="KW-0808">Transferase</keyword>
<protein>
    <recommendedName>
        <fullName evidence="7">Reverse transcriptase domain-containing protein</fullName>
    </recommendedName>
</protein>
<dbReference type="Gene3D" id="3.30.70.270">
    <property type="match status" value="2"/>
</dbReference>
<dbReference type="PANTHER" id="PTHR37984">
    <property type="entry name" value="PROTEIN CBG26694"/>
    <property type="match status" value="1"/>
</dbReference>
<dbReference type="Gene3D" id="1.10.340.70">
    <property type="match status" value="1"/>
</dbReference>
<keyword evidence="4" id="KW-0255">Endonuclease</keyword>
<dbReference type="GO" id="GO:0003964">
    <property type="term" value="F:RNA-directed DNA polymerase activity"/>
    <property type="evidence" value="ECO:0007669"/>
    <property type="project" value="UniProtKB-KW"/>
</dbReference>
<dbReference type="SUPFAM" id="SSF56672">
    <property type="entry name" value="DNA/RNA polymerases"/>
    <property type="match status" value="1"/>
</dbReference>
<dbReference type="Pfam" id="PF17921">
    <property type="entry name" value="Integrase_H2C2"/>
    <property type="match status" value="1"/>
</dbReference>
<keyword evidence="3" id="KW-0540">Nuclease</keyword>
<sequence>MCEQFYHDKIIRPSQSPWSSPVVLQKKKDGTWRFCIDYRRLNEITEKDNYPLPRIQEIFDTLGGAKYFTKLDFQGGYYQVPIDEEDKPKTAFTTRDKLWEFNVMPQGIKNGPPTFQRIVNKLLGQLQWNCALSYIDDIIIYSKSINEHLHHLEQVLSLLNHANFRLNVTKCEFMQEKIKFLGHMINENGISPCPDKVRAINDIPVPSNIKAAISFVKMAEYYRNHIPNFSTLAQPLFDLTKKNAKFIWGEEEQNSFKKIKQILSSKLLLQYPDSMDASNYGIGAVLMQNDGKGEQPVAYMSQKLNKQQQNWNATEKECFAVVSSIRKWHHYVAGRNFIVRTDHHALCWLNRKYNSNPKLNRWRMALQDYTFKIEHVKGNKNCVADCLSRYPVGEPDHHALCWLNRKYNSNPKLNRWRMALQDYTFKIEHVKGNKNCVADCLSRYPVGEPFDDEIEQRSIAIQTEIQPSIVKNIEKTPLKIEYCLNNGILCRNVKRINRIIAVPVIPKTKIKDVLLAYHNSPMNGAHLGIDRTYYKIRDRFYWPRMYYDIAQHIKSCPNCNINKYSRKKPNGYLNPVDPPVGVWENLSMDFVGPITPPSASGNKYILVITDLLSKYVIAKATRDNSGLTAATKGEKGDL</sequence>
<keyword evidence="5" id="KW-0378">Hydrolase</keyword>
<dbReference type="Gene3D" id="3.10.10.10">
    <property type="entry name" value="HIV Type 1 Reverse Transcriptase, subunit A, domain 1"/>
    <property type="match status" value="1"/>
</dbReference>
<accession>A0A815YUT3</accession>
<dbReference type="GO" id="GO:0016787">
    <property type="term" value="F:hydrolase activity"/>
    <property type="evidence" value="ECO:0007669"/>
    <property type="project" value="UniProtKB-KW"/>
</dbReference>
<dbReference type="InterPro" id="IPR041588">
    <property type="entry name" value="Integrase_H2C2"/>
</dbReference>
<dbReference type="PROSITE" id="PS50878">
    <property type="entry name" value="RT_POL"/>
    <property type="match status" value="1"/>
</dbReference>
<evidence type="ECO:0000256" key="3">
    <source>
        <dbReference type="ARBA" id="ARBA00022722"/>
    </source>
</evidence>
<dbReference type="InterPro" id="IPR012337">
    <property type="entry name" value="RNaseH-like_sf"/>
</dbReference>
<dbReference type="AlphaFoldDB" id="A0A815YUT3"/>
<proteinExistence type="predicted"/>
<dbReference type="FunFam" id="1.10.340.70:FF:000001">
    <property type="entry name" value="Retrovirus-related Pol polyprotein from transposon gypsy-like Protein"/>
    <property type="match status" value="1"/>
</dbReference>
<dbReference type="Gene3D" id="3.10.20.370">
    <property type="match status" value="1"/>
</dbReference>
<evidence type="ECO:0000313" key="9">
    <source>
        <dbReference type="Proteomes" id="UP000663855"/>
    </source>
</evidence>
<evidence type="ECO:0000256" key="1">
    <source>
        <dbReference type="ARBA" id="ARBA00022679"/>
    </source>
</evidence>
<dbReference type="Gene3D" id="3.30.420.10">
    <property type="entry name" value="Ribonuclease H-like superfamily/Ribonuclease H"/>
    <property type="match status" value="1"/>
</dbReference>
<organism evidence="8 9">
    <name type="scientific">Rotaria magnacalcarata</name>
    <dbReference type="NCBI Taxonomy" id="392030"/>
    <lineage>
        <taxon>Eukaryota</taxon>
        <taxon>Metazoa</taxon>
        <taxon>Spiralia</taxon>
        <taxon>Gnathifera</taxon>
        <taxon>Rotifera</taxon>
        <taxon>Eurotatoria</taxon>
        <taxon>Bdelloidea</taxon>
        <taxon>Philodinida</taxon>
        <taxon>Philodinidae</taxon>
        <taxon>Rotaria</taxon>
    </lineage>
</organism>
<dbReference type="InterPro" id="IPR043128">
    <property type="entry name" value="Rev_trsase/Diguanyl_cyclase"/>
</dbReference>
<evidence type="ECO:0000256" key="4">
    <source>
        <dbReference type="ARBA" id="ARBA00022759"/>
    </source>
</evidence>
<dbReference type="FunFam" id="3.30.70.270:FF:000020">
    <property type="entry name" value="Transposon Tf2-6 polyprotein-like Protein"/>
    <property type="match status" value="1"/>
</dbReference>
<dbReference type="Proteomes" id="UP000663855">
    <property type="component" value="Unassembled WGS sequence"/>
</dbReference>
<dbReference type="FunFam" id="3.10.20.370:FF:000001">
    <property type="entry name" value="Retrovirus-related Pol polyprotein from transposon 17.6-like protein"/>
    <property type="match status" value="1"/>
</dbReference>
<dbReference type="InterPro" id="IPR041373">
    <property type="entry name" value="RT_RNaseH"/>
</dbReference>
<name>A0A815YUT3_9BILA</name>
<dbReference type="InterPro" id="IPR000477">
    <property type="entry name" value="RT_dom"/>
</dbReference>
<dbReference type="PANTHER" id="PTHR37984:SF5">
    <property type="entry name" value="PROTEIN NYNRIN-LIKE"/>
    <property type="match status" value="1"/>
</dbReference>
<dbReference type="Pfam" id="PF17917">
    <property type="entry name" value="RT_RNaseH"/>
    <property type="match status" value="1"/>
</dbReference>
<keyword evidence="6" id="KW-0695">RNA-directed DNA polymerase</keyword>
<keyword evidence="2" id="KW-0548">Nucleotidyltransferase</keyword>
<evidence type="ECO:0000256" key="6">
    <source>
        <dbReference type="ARBA" id="ARBA00022918"/>
    </source>
</evidence>
<comment type="caution">
    <text evidence="8">The sequence shown here is derived from an EMBL/GenBank/DDBJ whole genome shotgun (WGS) entry which is preliminary data.</text>
</comment>
<evidence type="ECO:0000256" key="5">
    <source>
        <dbReference type="ARBA" id="ARBA00022801"/>
    </source>
</evidence>